<dbReference type="Pfam" id="PF06262">
    <property type="entry name" value="Zincin_1"/>
    <property type="match status" value="1"/>
</dbReference>
<dbReference type="CDD" id="cd12954">
    <property type="entry name" value="MMP_TTHA0227_like_1"/>
    <property type="match status" value="1"/>
</dbReference>
<evidence type="ECO:0000313" key="3">
    <source>
        <dbReference type="Proteomes" id="UP001203761"/>
    </source>
</evidence>
<dbReference type="SUPFAM" id="SSF55486">
    <property type="entry name" value="Metalloproteases ('zincins'), catalytic domain"/>
    <property type="match status" value="1"/>
</dbReference>
<dbReference type="Gene3D" id="3.30.2010.20">
    <property type="match status" value="1"/>
</dbReference>
<dbReference type="InterPro" id="IPR010428">
    <property type="entry name" value="Zincin_1"/>
</dbReference>
<organism evidence="2 3">
    <name type="scientific">Brachybacterium equifaecis</name>
    <dbReference type="NCBI Taxonomy" id="2910770"/>
    <lineage>
        <taxon>Bacteria</taxon>
        <taxon>Bacillati</taxon>
        <taxon>Actinomycetota</taxon>
        <taxon>Actinomycetes</taxon>
        <taxon>Micrococcales</taxon>
        <taxon>Dermabacteraceae</taxon>
        <taxon>Brachybacterium</taxon>
    </lineage>
</organism>
<evidence type="ECO:0000313" key="2">
    <source>
        <dbReference type="EMBL" id="MCL6423952.1"/>
    </source>
</evidence>
<gene>
    <name evidence="2" type="ORF">Bequi_11275</name>
</gene>
<feature type="region of interest" description="Disordered" evidence="1">
    <location>
        <begin position="1"/>
        <end position="45"/>
    </location>
</feature>
<comment type="caution">
    <text evidence="2">The sequence shown here is derived from an EMBL/GenBank/DDBJ whole genome shotgun (WGS) entry which is preliminary data.</text>
</comment>
<proteinExistence type="predicted"/>
<protein>
    <submittedName>
        <fullName evidence="2">Metallopeptidase family protein</fullName>
    </submittedName>
</protein>
<evidence type="ECO:0000256" key="1">
    <source>
        <dbReference type="SAM" id="MobiDB-lite"/>
    </source>
</evidence>
<sequence length="162" mass="18249">MSPARDRPPLPLPGGVEPSPGAIARRSARRRDRHGRGWRRDLVPGHLPGHRTHRDIFDDAVLDAARPLLERFPRPLEHLEIAVEDVPLTDPAPWEAGAVTLGRLFPSDRDHPPRLVLYRRPIETRSEDPEELALMVRQVLCDQIASMLGMAPEDVDPDAWPD</sequence>
<name>A0ABT0R1Z7_9MICO</name>
<dbReference type="Proteomes" id="UP001203761">
    <property type="component" value="Unassembled WGS sequence"/>
</dbReference>
<dbReference type="InterPro" id="IPR038555">
    <property type="entry name" value="Zincin_1_sf"/>
</dbReference>
<feature type="compositionally biased region" description="Basic residues" evidence="1">
    <location>
        <begin position="26"/>
        <end position="37"/>
    </location>
</feature>
<reference evidence="2" key="1">
    <citation type="submission" date="2022-02" db="EMBL/GenBank/DDBJ databases">
        <authorList>
            <person name="Lee M."/>
            <person name="Kim S.-J."/>
            <person name="Jung M.-Y."/>
        </authorList>
    </citation>
    <scope>NUCLEOTIDE SEQUENCE</scope>
    <source>
        <strain evidence="2">JHP9</strain>
    </source>
</reference>
<dbReference type="EMBL" id="JAKNCJ010000006">
    <property type="protein sequence ID" value="MCL6423952.1"/>
    <property type="molecule type" value="Genomic_DNA"/>
</dbReference>
<accession>A0ABT0R1Z7</accession>
<keyword evidence="3" id="KW-1185">Reference proteome</keyword>
<dbReference type="RefSeq" id="WP_249738032.1">
    <property type="nucleotide sequence ID" value="NZ_JAKNCJ010000006.1"/>
</dbReference>